<gene>
    <name evidence="1" type="ORF">ACE1CI_30475</name>
</gene>
<organism evidence="1 2">
    <name type="scientific">Floridaenema flaviceps BLCC-F50</name>
    <dbReference type="NCBI Taxonomy" id="3153642"/>
    <lineage>
        <taxon>Bacteria</taxon>
        <taxon>Bacillati</taxon>
        <taxon>Cyanobacteriota</taxon>
        <taxon>Cyanophyceae</taxon>
        <taxon>Oscillatoriophycideae</taxon>
        <taxon>Aerosakkonematales</taxon>
        <taxon>Aerosakkonemataceae</taxon>
        <taxon>Floridanema</taxon>
        <taxon>Floridanema flaviceps</taxon>
    </lineage>
</organism>
<keyword evidence="2" id="KW-1185">Reference proteome</keyword>
<reference evidence="1 2" key="1">
    <citation type="submission" date="2024-09" db="EMBL/GenBank/DDBJ databases">
        <title>Floridaenema gen nov. (Aerosakkonemataceae, Aerosakkonematales ord. nov., Cyanobacteria) from benthic tropical and subtropical fresh waters, with the description of four new species.</title>
        <authorList>
            <person name="Moretto J.A."/>
            <person name="Berthold D.E."/>
            <person name="Lefler F.W."/>
            <person name="Huang I.-S."/>
            <person name="Laughinghouse H. IV."/>
        </authorList>
    </citation>
    <scope>NUCLEOTIDE SEQUENCE [LARGE SCALE GENOMIC DNA]</scope>
    <source>
        <strain evidence="1 2">BLCC-F50</strain>
    </source>
</reference>
<protein>
    <submittedName>
        <fullName evidence="1">Uncharacterized protein</fullName>
    </submittedName>
</protein>
<evidence type="ECO:0000313" key="1">
    <source>
        <dbReference type="EMBL" id="MFB2897263.1"/>
    </source>
</evidence>
<accession>A0ABV4XZV6</accession>
<evidence type="ECO:0000313" key="2">
    <source>
        <dbReference type="Proteomes" id="UP001576784"/>
    </source>
</evidence>
<dbReference type="EMBL" id="JBHFNR010000247">
    <property type="protein sequence ID" value="MFB2897263.1"/>
    <property type="molecule type" value="Genomic_DNA"/>
</dbReference>
<dbReference type="Proteomes" id="UP001576784">
    <property type="component" value="Unassembled WGS sequence"/>
</dbReference>
<name>A0ABV4XZV6_9CYAN</name>
<comment type="caution">
    <text evidence="1">The sequence shown here is derived from an EMBL/GenBank/DDBJ whole genome shotgun (WGS) entry which is preliminary data.</text>
</comment>
<dbReference type="RefSeq" id="WP_413266877.1">
    <property type="nucleotide sequence ID" value="NZ_JBHFNR010000247.1"/>
</dbReference>
<proteinExistence type="predicted"/>
<sequence>MEVETWIDGPSSPIPNPLPADFQYQEVLPVGYMGIANSSRKGGISARMGGKRVFGTLFHPYIVGGRFAWCNGVWFVLTCLEIPTIVARIGYCSPTGGLISGKKTTYNIVLDIASANYFDDSIESHFAFLNPAYFAWILLNYSNDYSVNPATFPYPPFTESSSVPAPYYEVNLGVGAPVKKIASSTFNNLNITGLNQLDYIEIFPRPYCWSALTPYYKDGERLWSFTEGDFFEIYKFLAAFSFQEAQPYINNQLLYKAHYGTVMDLVFTIAVTRTTYYTLKTPQLPDPSWTGIKKTRTRTIDGYNFIEYAFEVKAQPCDIEITIDPAVSSTRTDAFCLDYADYNQLLNRFDNIEQRLNELPN</sequence>